<feature type="non-terminal residue" evidence="1">
    <location>
        <position position="136"/>
    </location>
</feature>
<gene>
    <name evidence="1" type="primary">SUI2</name>
    <name evidence="1" type="ORF">EV182_007798</name>
</gene>
<reference evidence="1" key="1">
    <citation type="submission" date="2022-06" db="EMBL/GenBank/DDBJ databases">
        <title>Phylogenomic reconstructions and comparative analyses of Kickxellomycotina fungi.</title>
        <authorList>
            <person name="Reynolds N.K."/>
            <person name="Stajich J.E."/>
            <person name="Barry K."/>
            <person name="Grigoriev I.V."/>
            <person name="Crous P."/>
            <person name="Smith M.E."/>
        </authorList>
    </citation>
    <scope>NUCLEOTIDE SEQUENCE</scope>
    <source>
        <strain evidence="1">RSA 2271</strain>
    </source>
</reference>
<dbReference type="EMBL" id="JAMZIH010008897">
    <property type="protein sequence ID" value="KAJ1671144.1"/>
    <property type="molecule type" value="Genomic_DNA"/>
</dbReference>
<keyword evidence="1" id="KW-0648">Protein biosynthesis</keyword>
<sequence>MSQQNFRFYRNKFPKPDDLVMVKVTQIAEIGAYVVLEEYGDISGMILSSELSRRRIRSIQKLVRVGKRDVAMVMRVDEEKGYIDLSKRRVLEEDKQKCLERFERSRTVHSILRNVSANLEIDIEQLYEQFGWPLYD</sequence>
<keyword evidence="2" id="KW-1185">Reference proteome</keyword>
<keyword evidence="1" id="KW-0396">Initiation factor</keyword>
<comment type="caution">
    <text evidence="1">The sequence shown here is derived from an EMBL/GenBank/DDBJ whole genome shotgun (WGS) entry which is preliminary data.</text>
</comment>
<accession>A0ACC1H760</accession>
<proteinExistence type="predicted"/>
<protein>
    <submittedName>
        <fullName evidence="1">Eukaryotic translation initiation factor 2 subunit alpha</fullName>
    </submittedName>
</protein>
<dbReference type="Proteomes" id="UP001145114">
    <property type="component" value="Unassembled WGS sequence"/>
</dbReference>
<name>A0ACC1H760_9FUNG</name>
<evidence type="ECO:0000313" key="2">
    <source>
        <dbReference type="Proteomes" id="UP001145114"/>
    </source>
</evidence>
<evidence type="ECO:0000313" key="1">
    <source>
        <dbReference type="EMBL" id="KAJ1671144.1"/>
    </source>
</evidence>
<organism evidence="1 2">
    <name type="scientific">Spiromyces aspiralis</name>
    <dbReference type="NCBI Taxonomy" id="68401"/>
    <lineage>
        <taxon>Eukaryota</taxon>
        <taxon>Fungi</taxon>
        <taxon>Fungi incertae sedis</taxon>
        <taxon>Zoopagomycota</taxon>
        <taxon>Kickxellomycotina</taxon>
        <taxon>Kickxellomycetes</taxon>
        <taxon>Kickxellales</taxon>
        <taxon>Kickxellaceae</taxon>
        <taxon>Spiromyces</taxon>
    </lineage>
</organism>